<dbReference type="PANTHER" id="PTHR46066:SF2">
    <property type="entry name" value="CHITINASE DOMAIN-CONTAINING PROTEIN 1"/>
    <property type="match status" value="1"/>
</dbReference>
<dbReference type="InterPro" id="IPR017853">
    <property type="entry name" value="GH"/>
</dbReference>
<dbReference type="SUPFAM" id="SSF51445">
    <property type="entry name" value="(Trans)glycosidases"/>
    <property type="match status" value="1"/>
</dbReference>
<dbReference type="GO" id="GO:0005975">
    <property type="term" value="P:carbohydrate metabolic process"/>
    <property type="evidence" value="ECO:0007669"/>
    <property type="project" value="InterPro"/>
</dbReference>
<dbReference type="Gene3D" id="3.20.20.80">
    <property type="entry name" value="Glycosidases"/>
    <property type="match status" value="1"/>
</dbReference>
<dbReference type="PROSITE" id="PS51272">
    <property type="entry name" value="SLH"/>
    <property type="match status" value="3"/>
</dbReference>
<dbReference type="PANTHER" id="PTHR46066">
    <property type="entry name" value="CHITINASE DOMAIN-CONTAINING PROTEIN 1 FAMILY MEMBER"/>
    <property type="match status" value="1"/>
</dbReference>
<keyword evidence="1" id="KW-0677">Repeat</keyword>
<feature type="domain" description="SLH" evidence="2">
    <location>
        <begin position="414"/>
        <end position="468"/>
    </location>
</feature>
<dbReference type="EMBL" id="WXEY01000002">
    <property type="protein sequence ID" value="MZP28505.1"/>
    <property type="molecule type" value="Genomic_DNA"/>
</dbReference>
<dbReference type="InterPro" id="IPR001119">
    <property type="entry name" value="SLH_dom"/>
</dbReference>
<protein>
    <recommendedName>
        <fullName evidence="6">Glycoside hydrolase</fullName>
    </recommendedName>
</protein>
<keyword evidence="5" id="KW-1185">Reference proteome</keyword>
<comment type="caution">
    <text evidence="4">The sequence shown here is derived from an EMBL/GenBank/DDBJ whole genome shotgun (WGS) entry which is preliminary data.</text>
</comment>
<dbReference type="Gene3D" id="3.10.50.10">
    <property type="match status" value="1"/>
</dbReference>
<accession>A0A845L0Q0</accession>
<dbReference type="InterPro" id="IPR029070">
    <property type="entry name" value="Chitinase_insertion_sf"/>
</dbReference>
<dbReference type="SMART" id="SM00636">
    <property type="entry name" value="Glyco_18"/>
    <property type="match status" value="1"/>
</dbReference>
<evidence type="ECO:0000259" key="2">
    <source>
        <dbReference type="PROSITE" id="PS51272"/>
    </source>
</evidence>
<feature type="domain" description="GH18" evidence="3">
    <location>
        <begin position="45"/>
        <end position="353"/>
    </location>
</feature>
<evidence type="ECO:0000259" key="3">
    <source>
        <dbReference type="PROSITE" id="PS51910"/>
    </source>
</evidence>
<reference evidence="4 5" key="1">
    <citation type="submission" date="2020-01" db="EMBL/GenBank/DDBJ databases">
        <title>Whole-genome sequence of Heliobacterium undosum DSM 13378.</title>
        <authorList>
            <person name="Kyndt J.A."/>
            <person name="Meyer T.E."/>
        </authorList>
    </citation>
    <scope>NUCLEOTIDE SEQUENCE [LARGE SCALE GENOMIC DNA]</scope>
    <source>
        <strain evidence="4 5">DSM 13378</strain>
    </source>
</reference>
<dbReference type="OrthoDB" id="9775889at2"/>
<feature type="domain" description="SLH" evidence="2">
    <location>
        <begin position="350"/>
        <end position="413"/>
    </location>
</feature>
<dbReference type="RefSeq" id="WP_161254150.1">
    <property type="nucleotide sequence ID" value="NZ_WXEY01000002.1"/>
</dbReference>
<dbReference type="PROSITE" id="PS51910">
    <property type="entry name" value="GH18_2"/>
    <property type="match status" value="1"/>
</dbReference>
<feature type="domain" description="SLH" evidence="2">
    <location>
        <begin position="469"/>
        <end position="528"/>
    </location>
</feature>
<dbReference type="AlphaFoldDB" id="A0A845L0Q0"/>
<evidence type="ECO:0008006" key="6">
    <source>
        <dbReference type="Google" id="ProtNLM"/>
    </source>
</evidence>
<dbReference type="InterPro" id="IPR001223">
    <property type="entry name" value="Glyco_hydro18_cat"/>
</dbReference>
<evidence type="ECO:0000256" key="1">
    <source>
        <dbReference type="ARBA" id="ARBA00022737"/>
    </source>
</evidence>
<proteinExistence type="predicted"/>
<evidence type="ECO:0000313" key="5">
    <source>
        <dbReference type="Proteomes" id="UP000463470"/>
    </source>
</evidence>
<name>A0A845L0Q0_9FIRM</name>
<evidence type="ECO:0000313" key="4">
    <source>
        <dbReference type="EMBL" id="MZP28505.1"/>
    </source>
</evidence>
<dbReference type="Pfam" id="PF00704">
    <property type="entry name" value="Glyco_hydro_18"/>
    <property type="match status" value="1"/>
</dbReference>
<dbReference type="Proteomes" id="UP000463470">
    <property type="component" value="Unassembled WGS sequence"/>
</dbReference>
<organism evidence="4 5">
    <name type="scientific">Heliomicrobium undosum</name>
    <dbReference type="NCBI Taxonomy" id="121734"/>
    <lineage>
        <taxon>Bacteria</taxon>
        <taxon>Bacillati</taxon>
        <taxon>Bacillota</taxon>
        <taxon>Clostridia</taxon>
        <taxon>Eubacteriales</taxon>
        <taxon>Heliobacteriaceae</taxon>
        <taxon>Heliomicrobium</taxon>
    </lineage>
</organism>
<dbReference type="Pfam" id="PF00395">
    <property type="entry name" value="SLH"/>
    <property type="match status" value="3"/>
</dbReference>
<sequence>MRTRAWLIGFLCFSLTLLAFLSPLLPFVGPDRLLANESWAPKGAKEAYVYLYAGNRSAYQQQLTKSRGNINGVFLPWLEVDKEGRLTTKADPELLQWLHDRGLKGAPFLTNNFDWVAGDAALSPERMTSLVNELVAFVNQTGADGLNIDLENFSVGKRSAYVSFLQALAGPLHAKGKTLSVAVAPATRANTGDWADAYDYRAIGSIVDKVIVMAYDEHWSTSQPGPVASIGWVDNVARYMVSTIPPEKLILGIPFYGRHWVNGKNGNGVGYDRALRLSAENRAPIEWIAAQGAFRLRYTGTNGQNELWLDNTASLQAKMRLVHVYDLAGVAAWRLGLEDTQLWDSFQPWLQELKFSDTRNHWAAKEISELVKQGLLSGSPDGTFDPERKITRAEAVQLIARHLKLPAGSSVSFRDIPNDYWAKDAIARAVKAGLIKGRGDGLFAPNETMTRAELALLLQRAYSIQNVSSSSRFWDVPSQHYAAQAIAALTSRGWLTGFNDGSFQPDQSMTRAQLAVLIQRTQPVISLY</sequence>
<dbReference type="InterPro" id="IPR011583">
    <property type="entry name" value="Chitinase_II/V-like_cat"/>
</dbReference>
<gene>
    <name evidence="4" type="ORF">GTO91_02040</name>
</gene>
<dbReference type="GO" id="GO:0008061">
    <property type="term" value="F:chitin binding"/>
    <property type="evidence" value="ECO:0007669"/>
    <property type="project" value="InterPro"/>
</dbReference>